<evidence type="ECO:0000313" key="1">
    <source>
        <dbReference type="EMBL" id="CBI28319.3"/>
    </source>
</evidence>
<gene>
    <name evidence="1" type="ordered locus">VIT_06s0080g00430</name>
</gene>
<dbReference type="InParanoid" id="D7TCU6"/>
<accession>D7TCU6</accession>
<dbReference type="Proteomes" id="UP000009183">
    <property type="component" value="Chromosome 6"/>
</dbReference>
<dbReference type="AlphaFoldDB" id="D7TCU6"/>
<name>D7TCU6_VITVI</name>
<keyword evidence="2" id="KW-1185">Reference proteome</keyword>
<dbReference type="EMBL" id="FN595757">
    <property type="protein sequence ID" value="CBI28319.3"/>
    <property type="molecule type" value="Genomic_DNA"/>
</dbReference>
<evidence type="ECO:0000313" key="2">
    <source>
        <dbReference type="Proteomes" id="UP000009183"/>
    </source>
</evidence>
<sequence length="47" mass="5311">MGFGIFITINFLIPIKQSNILMNENEMDLFSIPAFQHDPNSDTIGLI</sequence>
<organism evidence="1 2">
    <name type="scientific">Vitis vinifera</name>
    <name type="common">Grape</name>
    <dbReference type="NCBI Taxonomy" id="29760"/>
    <lineage>
        <taxon>Eukaryota</taxon>
        <taxon>Viridiplantae</taxon>
        <taxon>Streptophyta</taxon>
        <taxon>Embryophyta</taxon>
        <taxon>Tracheophyta</taxon>
        <taxon>Spermatophyta</taxon>
        <taxon>Magnoliopsida</taxon>
        <taxon>eudicotyledons</taxon>
        <taxon>Gunneridae</taxon>
        <taxon>Pentapetalae</taxon>
        <taxon>rosids</taxon>
        <taxon>Vitales</taxon>
        <taxon>Vitaceae</taxon>
        <taxon>Viteae</taxon>
        <taxon>Vitis</taxon>
    </lineage>
</organism>
<dbReference type="HOGENOM" id="CLU_3176477_0_0_1"/>
<reference evidence="2" key="1">
    <citation type="journal article" date="2007" name="Nature">
        <title>The grapevine genome sequence suggests ancestral hexaploidization in major angiosperm phyla.</title>
        <authorList>
            <consortium name="The French-Italian Public Consortium for Grapevine Genome Characterization."/>
            <person name="Jaillon O."/>
            <person name="Aury J.-M."/>
            <person name="Noel B."/>
            <person name="Policriti A."/>
            <person name="Clepet C."/>
            <person name="Casagrande A."/>
            <person name="Choisne N."/>
            <person name="Aubourg S."/>
            <person name="Vitulo N."/>
            <person name="Jubin C."/>
            <person name="Vezzi A."/>
            <person name="Legeai F."/>
            <person name="Hugueney P."/>
            <person name="Dasilva C."/>
            <person name="Horner D."/>
            <person name="Mica E."/>
            <person name="Jublot D."/>
            <person name="Poulain J."/>
            <person name="Bruyere C."/>
            <person name="Billault A."/>
            <person name="Segurens B."/>
            <person name="Gouyvenoux M."/>
            <person name="Ugarte E."/>
            <person name="Cattonaro F."/>
            <person name="Anthouard V."/>
            <person name="Vico V."/>
            <person name="Del Fabbro C."/>
            <person name="Alaux M."/>
            <person name="Di Gaspero G."/>
            <person name="Dumas V."/>
            <person name="Felice N."/>
            <person name="Paillard S."/>
            <person name="Juman I."/>
            <person name="Moroldo M."/>
            <person name="Scalabrin S."/>
            <person name="Canaguier A."/>
            <person name="Le Clainche I."/>
            <person name="Malacrida G."/>
            <person name="Durand E."/>
            <person name="Pesole G."/>
            <person name="Laucou V."/>
            <person name="Chatelet P."/>
            <person name="Merdinoglu D."/>
            <person name="Delledonne M."/>
            <person name="Pezzotti M."/>
            <person name="Lecharny A."/>
            <person name="Scarpelli C."/>
            <person name="Artiguenave F."/>
            <person name="Pe M.E."/>
            <person name="Valle G."/>
            <person name="Morgante M."/>
            <person name="Caboche M."/>
            <person name="Adam-Blondon A.-F."/>
            <person name="Weissenbach J."/>
            <person name="Quetier F."/>
            <person name="Wincker P."/>
        </authorList>
    </citation>
    <scope>NUCLEOTIDE SEQUENCE [LARGE SCALE GENOMIC DNA]</scope>
    <source>
        <strain evidence="2">cv. Pinot noir / PN40024</strain>
    </source>
</reference>
<protein>
    <submittedName>
        <fullName evidence="1">Uncharacterized protein</fullName>
    </submittedName>
</protein>
<proteinExistence type="predicted"/>
<dbReference type="PaxDb" id="29760-VIT_06s0080g00430.t01"/>